<dbReference type="EMBL" id="KZ303507">
    <property type="protein sequence ID" value="PIA15425.1"/>
    <property type="molecule type" value="Genomic_DNA"/>
</dbReference>
<evidence type="ECO:0000256" key="1">
    <source>
        <dbReference type="SAM" id="Phobius"/>
    </source>
</evidence>
<name>A0A2G5B8T8_COERN</name>
<gene>
    <name evidence="2" type="ORF">COEREDRAFT_81978</name>
</gene>
<keyword evidence="3" id="KW-1185">Reference proteome</keyword>
<keyword evidence="1" id="KW-0812">Transmembrane</keyword>
<evidence type="ECO:0000313" key="2">
    <source>
        <dbReference type="EMBL" id="PIA15425.1"/>
    </source>
</evidence>
<evidence type="ECO:0000313" key="3">
    <source>
        <dbReference type="Proteomes" id="UP000242474"/>
    </source>
</evidence>
<reference evidence="2 3" key="1">
    <citation type="journal article" date="2015" name="Genome Biol. Evol.">
        <title>Phylogenomic analyses indicate that early fungi evolved digesting cell walls of algal ancestors of land plants.</title>
        <authorList>
            <person name="Chang Y."/>
            <person name="Wang S."/>
            <person name="Sekimoto S."/>
            <person name="Aerts A.L."/>
            <person name="Choi C."/>
            <person name="Clum A."/>
            <person name="LaButti K.M."/>
            <person name="Lindquist E.A."/>
            <person name="Yee Ngan C."/>
            <person name="Ohm R.A."/>
            <person name="Salamov A.A."/>
            <person name="Grigoriev I.V."/>
            <person name="Spatafora J.W."/>
            <person name="Berbee M.L."/>
        </authorList>
    </citation>
    <scope>NUCLEOTIDE SEQUENCE [LARGE SCALE GENOMIC DNA]</scope>
    <source>
        <strain evidence="2 3">NRRL 1564</strain>
    </source>
</reference>
<organism evidence="2 3">
    <name type="scientific">Coemansia reversa (strain ATCC 12441 / NRRL 1564)</name>
    <dbReference type="NCBI Taxonomy" id="763665"/>
    <lineage>
        <taxon>Eukaryota</taxon>
        <taxon>Fungi</taxon>
        <taxon>Fungi incertae sedis</taxon>
        <taxon>Zoopagomycota</taxon>
        <taxon>Kickxellomycotina</taxon>
        <taxon>Kickxellomycetes</taxon>
        <taxon>Kickxellales</taxon>
        <taxon>Kickxellaceae</taxon>
        <taxon>Coemansia</taxon>
    </lineage>
</organism>
<proteinExistence type="predicted"/>
<keyword evidence="1" id="KW-0472">Membrane</keyword>
<sequence length="75" mass="8385">MADNSTGSESPWSINVCKACNVFFFHGIEETGHWMYPHLTTLSFTGIRATLRQVACVVLCIIAITLLKMSIQNCY</sequence>
<accession>A0A2G5B8T8</accession>
<dbReference type="AlphaFoldDB" id="A0A2G5B8T8"/>
<dbReference type="Proteomes" id="UP000242474">
    <property type="component" value="Unassembled WGS sequence"/>
</dbReference>
<feature type="transmembrane region" description="Helical" evidence="1">
    <location>
        <begin position="49"/>
        <end position="67"/>
    </location>
</feature>
<keyword evidence="1" id="KW-1133">Transmembrane helix</keyword>
<protein>
    <submittedName>
        <fullName evidence="2">Uncharacterized protein</fullName>
    </submittedName>
</protein>